<accession>A0A6M4IJP2</accession>
<organism evidence="2 3">
    <name type="scientific">Gemmatimonas groenlandica</name>
    <dbReference type="NCBI Taxonomy" id="2732249"/>
    <lineage>
        <taxon>Bacteria</taxon>
        <taxon>Pseudomonadati</taxon>
        <taxon>Gemmatimonadota</taxon>
        <taxon>Gemmatimonadia</taxon>
        <taxon>Gemmatimonadales</taxon>
        <taxon>Gemmatimonadaceae</taxon>
        <taxon>Gemmatimonas</taxon>
    </lineage>
</organism>
<evidence type="ECO:0000313" key="2">
    <source>
        <dbReference type="EMBL" id="QJR34285.1"/>
    </source>
</evidence>
<dbReference type="AlphaFoldDB" id="A0A6M4IJP2"/>
<dbReference type="EMBL" id="CP053085">
    <property type="protein sequence ID" value="QJR34285.1"/>
    <property type="molecule type" value="Genomic_DNA"/>
</dbReference>
<evidence type="ECO:0000256" key="1">
    <source>
        <dbReference type="SAM" id="Phobius"/>
    </source>
</evidence>
<protein>
    <submittedName>
        <fullName evidence="2">Uncharacterized protein</fullName>
    </submittedName>
</protein>
<keyword evidence="1" id="KW-1133">Transmembrane helix</keyword>
<evidence type="ECO:0000313" key="3">
    <source>
        <dbReference type="Proteomes" id="UP000500938"/>
    </source>
</evidence>
<sequence length="76" mass="8208">MAEINITEKRGSWLPWVFGVLLLGALIWFVAMRSTPDASTAERTGAYDTNSAAGTLASPRDSAVIRTDTMQVPPAR</sequence>
<keyword evidence="1" id="KW-0812">Transmembrane</keyword>
<dbReference type="KEGG" id="ggr:HKW67_01495"/>
<dbReference type="RefSeq" id="WP_171223711.1">
    <property type="nucleotide sequence ID" value="NZ_CP053085.1"/>
</dbReference>
<dbReference type="Proteomes" id="UP000500938">
    <property type="component" value="Chromosome"/>
</dbReference>
<proteinExistence type="predicted"/>
<keyword evidence="1" id="KW-0472">Membrane</keyword>
<reference evidence="2 3" key="1">
    <citation type="submission" date="2020-05" db="EMBL/GenBank/DDBJ databases">
        <title>Complete genome sequence of Gemmatimonas greenlandica TET16.</title>
        <authorList>
            <person name="Zeng Y."/>
        </authorList>
    </citation>
    <scope>NUCLEOTIDE SEQUENCE [LARGE SCALE GENOMIC DNA]</scope>
    <source>
        <strain evidence="2 3">TET16</strain>
    </source>
</reference>
<keyword evidence="3" id="KW-1185">Reference proteome</keyword>
<gene>
    <name evidence="2" type="ORF">HKW67_01495</name>
</gene>
<name>A0A6M4IJP2_9BACT</name>
<feature type="transmembrane region" description="Helical" evidence="1">
    <location>
        <begin position="13"/>
        <end position="31"/>
    </location>
</feature>